<feature type="compositionally biased region" description="Basic residues" evidence="9">
    <location>
        <begin position="419"/>
        <end position="436"/>
    </location>
</feature>
<evidence type="ECO:0000256" key="3">
    <source>
        <dbReference type="ARBA" id="ARBA00022475"/>
    </source>
</evidence>
<dbReference type="PROSITE" id="PS50850">
    <property type="entry name" value="MFS"/>
    <property type="match status" value="1"/>
</dbReference>
<dbReference type="Pfam" id="PF07690">
    <property type="entry name" value="MFS_1"/>
    <property type="match status" value="1"/>
</dbReference>
<reference evidence="12 13" key="1">
    <citation type="submission" date="2022-10" db="EMBL/GenBank/DDBJ databases">
        <title>The complete genomes of actinobacterial strains from the NBC collection.</title>
        <authorList>
            <person name="Joergensen T.S."/>
            <person name="Alvarez Arevalo M."/>
            <person name="Sterndorff E.B."/>
            <person name="Faurdal D."/>
            <person name="Vuksanovic O."/>
            <person name="Mourched A.-S."/>
            <person name="Charusanti P."/>
            <person name="Shaw S."/>
            <person name="Blin K."/>
            <person name="Weber T."/>
        </authorList>
    </citation>
    <scope>NUCLEOTIDE SEQUENCE [LARGE SCALE GENOMIC DNA]</scope>
    <source>
        <strain evidence="12 13">NBC_00123</strain>
    </source>
</reference>
<proteinExistence type="inferred from homology"/>
<feature type="transmembrane region" description="Helical" evidence="10">
    <location>
        <begin position="52"/>
        <end position="74"/>
    </location>
</feature>
<keyword evidence="2" id="KW-0813">Transport</keyword>
<feature type="transmembrane region" description="Helical" evidence="10">
    <location>
        <begin position="387"/>
        <end position="408"/>
    </location>
</feature>
<feature type="region of interest" description="Disordered" evidence="9">
    <location>
        <begin position="415"/>
        <end position="524"/>
    </location>
</feature>
<comment type="similarity">
    <text evidence="7">Belongs to the major facilitator superfamily. Drug:H(+) antiporter-3 (DHA3) (TC 2.A.1.21) family.</text>
</comment>
<dbReference type="PANTHER" id="PTHR23513">
    <property type="entry name" value="INTEGRAL MEMBRANE EFFLUX PROTEIN-RELATED"/>
    <property type="match status" value="1"/>
</dbReference>
<dbReference type="SUPFAM" id="SSF103473">
    <property type="entry name" value="MFS general substrate transporter"/>
    <property type="match status" value="1"/>
</dbReference>
<evidence type="ECO:0000259" key="11">
    <source>
        <dbReference type="PROSITE" id="PS50850"/>
    </source>
</evidence>
<dbReference type="Gene3D" id="1.20.1250.20">
    <property type="entry name" value="MFS general substrate transporter like domains"/>
    <property type="match status" value="1"/>
</dbReference>
<feature type="transmembrane region" description="Helical" evidence="10">
    <location>
        <begin position="231"/>
        <end position="253"/>
    </location>
</feature>
<feature type="transmembrane region" description="Helical" evidence="10">
    <location>
        <begin position="178"/>
        <end position="196"/>
    </location>
</feature>
<comment type="subcellular location">
    <subcellularLocation>
        <location evidence="1">Cell inner membrane</location>
        <topology evidence="1">Multi-pass membrane protein</topology>
    </subcellularLocation>
</comment>
<keyword evidence="5 10" id="KW-1133">Transmembrane helix</keyword>
<evidence type="ECO:0000256" key="5">
    <source>
        <dbReference type="ARBA" id="ARBA00022989"/>
    </source>
</evidence>
<accession>A0ABZ1L261</accession>
<evidence type="ECO:0000256" key="1">
    <source>
        <dbReference type="ARBA" id="ARBA00004429"/>
    </source>
</evidence>
<keyword evidence="3" id="KW-1003">Cell membrane</keyword>
<dbReference type="Proteomes" id="UP001622594">
    <property type="component" value="Chromosome"/>
</dbReference>
<dbReference type="InterPro" id="IPR036259">
    <property type="entry name" value="MFS_trans_sf"/>
</dbReference>
<evidence type="ECO:0000256" key="4">
    <source>
        <dbReference type="ARBA" id="ARBA00022692"/>
    </source>
</evidence>
<organism evidence="12 13">
    <name type="scientific">Streptomyces zaomyceticus</name>
    <dbReference type="NCBI Taxonomy" id="68286"/>
    <lineage>
        <taxon>Bacteria</taxon>
        <taxon>Bacillati</taxon>
        <taxon>Actinomycetota</taxon>
        <taxon>Actinomycetes</taxon>
        <taxon>Kitasatosporales</taxon>
        <taxon>Streptomycetaceae</taxon>
        <taxon>Streptomyces</taxon>
    </lineage>
</organism>
<sequence>MRAADLLIDIGPLRTSRDFRAIFIARVVSLFGLGMATVALSAQVYGLTRSTFGVAVSSMIMSVTVLAGSLWGGWMADRTDRRTLILWARASAALAFAGLAVNAFLPEPHLWAIYLCVAWDGLATGVSVTALMAVAPTLVRPDRLPAAGALISLTGEIGSVTAPFIGGLLLALSGPGPVFAFTAVTTGITTLLLLRLRPLPPFRDDDEDETDGLEDSGSPLAAFRFAVRNRVVGGLMALGGVTALFNLPVVLFPELVYTRLGGGEVMLGLLYTAPAVGAIAVSATSGWITRAARPGRLLLGAAFTGGLATVGFGMSGDVTVAFVMLAVGGAAGTVYEILEYALVQHNTPDRLRGRIVSVITAQGTTGDVVGDVEVALVDRWFSPAGAALVNGAVCAVAAVVVALAVPGLRKATLPARIPTTRRHPPATPTARRRPRGSRGLAVVRRRSRRLGAAHRGERRRAPRRWRPVGHRLTRPGKRSTGRVLRVSVPSPAPSPAPPRPAPPPTAFLPLLAFPSRGGHPVRRG</sequence>
<keyword evidence="4 10" id="KW-0812">Transmembrane</keyword>
<feature type="transmembrane region" description="Helical" evidence="10">
    <location>
        <begin position="297"/>
        <end position="314"/>
    </location>
</feature>
<keyword evidence="6 10" id="KW-0472">Membrane</keyword>
<protein>
    <recommendedName>
        <fullName evidence="8">Multidrug efflux pump Tap</fullName>
    </recommendedName>
</protein>
<feature type="compositionally biased region" description="Basic residues" evidence="9">
    <location>
        <begin position="443"/>
        <end position="480"/>
    </location>
</feature>
<feature type="transmembrane region" description="Helical" evidence="10">
    <location>
        <begin position="320"/>
        <end position="342"/>
    </location>
</feature>
<evidence type="ECO:0000256" key="2">
    <source>
        <dbReference type="ARBA" id="ARBA00022448"/>
    </source>
</evidence>
<dbReference type="PANTHER" id="PTHR23513:SF9">
    <property type="entry name" value="ENTEROBACTIN EXPORTER ENTS"/>
    <property type="match status" value="1"/>
</dbReference>
<feature type="transmembrane region" description="Helical" evidence="10">
    <location>
        <begin position="265"/>
        <end position="285"/>
    </location>
</feature>
<evidence type="ECO:0000256" key="8">
    <source>
        <dbReference type="ARBA" id="ARBA00040914"/>
    </source>
</evidence>
<name>A0ABZ1L261_9ACTN</name>
<evidence type="ECO:0000313" key="13">
    <source>
        <dbReference type="Proteomes" id="UP001622594"/>
    </source>
</evidence>
<dbReference type="RefSeq" id="WP_406333429.1">
    <property type="nucleotide sequence ID" value="NZ_CP108188.1"/>
</dbReference>
<feature type="transmembrane region" description="Helical" evidence="10">
    <location>
        <begin position="147"/>
        <end position="172"/>
    </location>
</feature>
<evidence type="ECO:0000313" key="12">
    <source>
        <dbReference type="EMBL" id="WTR68497.1"/>
    </source>
</evidence>
<feature type="compositionally biased region" description="Pro residues" evidence="9">
    <location>
        <begin position="490"/>
        <end position="506"/>
    </location>
</feature>
<evidence type="ECO:0000256" key="9">
    <source>
        <dbReference type="SAM" id="MobiDB-lite"/>
    </source>
</evidence>
<feature type="transmembrane region" description="Helical" evidence="10">
    <location>
        <begin position="86"/>
        <end position="105"/>
    </location>
</feature>
<dbReference type="NCBIfam" id="NF007792">
    <property type="entry name" value="PRK10489.1"/>
    <property type="match status" value="1"/>
</dbReference>
<evidence type="ECO:0000256" key="10">
    <source>
        <dbReference type="SAM" id="Phobius"/>
    </source>
</evidence>
<keyword evidence="13" id="KW-1185">Reference proteome</keyword>
<evidence type="ECO:0000256" key="6">
    <source>
        <dbReference type="ARBA" id="ARBA00023136"/>
    </source>
</evidence>
<dbReference type="InterPro" id="IPR020846">
    <property type="entry name" value="MFS_dom"/>
</dbReference>
<dbReference type="EMBL" id="CP108188">
    <property type="protein sequence ID" value="WTR68497.1"/>
    <property type="molecule type" value="Genomic_DNA"/>
</dbReference>
<dbReference type="InterPro" id="IPR011701">
    <property type="entry name" value="MFS"/>
</dbReference>
<gene>
    <name evidence="12" type="primary">entS</name>
    <name evidence="12" type="ORF">OG814_04035</name>
</gene>
<feature type="transmembrane region" description="Helical" evidence="10">
    <location>
        <begin position="21"/>
        <end position="46"/>
    </location>
</feature>
<dbReference type="CDD" id="cd06173">
    <property type="entry name" value="MFS_MefA_like"/>
    <property type="match status" value="1"/>
</dbReference>
<evidence type="ECO:0000256" key="7">
    <source>
        <dbReference type="ARBA" id="ARBA00038075"/>
    </source>
</evidence>
<feature type="domain" description="Major facilitator superfamily (MFS) profile" evidence="11">
    <location>
        <begin position="18"/>
        <end position="409"/>
    </location>
</feature>
<feature type="transmembrane region" description="Helical" evidence="10">
    <location>
        <begin position="111"/>
        <end position="135"/>
    </location>
</feature>